<dbReference type="Pfam" id="PF13359">
    <property type="entry name" value="DDE_Tnp_4"/>
    <property type="match status" value="1"/>
</dbReference>
<evidence type="ECO:0000259" key="9">
    <source>
        <dbReference type="Pfam" id="PF13359"/>
    </source>
</evidence>
<keyword evidence="5" id="KW-0479">Metal-binding</keyword>
<keyword evidence="7" id="KW-0539">Nucleus</keyword>
<evidence type="ECO:0000256" key="2">
    <source>
        <dbReference type="ARBA" id="ARBA00004123"/>
    </source>
</evidence>
<accession>A0AAV8SJB9</accession>
<dbReference type="GO" id="GO:0005634">
    <property type="term" value="C:nucleus"/>
    <property type="evidence" value="ECO:0007669"/>
    <property type="project" value="UniProtKB-SubCell"/>
</dbReference>
<reference evidence="10 11" key="1">
    <citation type="submission" date="2021-09" db="EMBL/GenBank/DDBJ databases">
        <title>Genomic insights and catalytic innovation underlie evolution of tropane alkaloids biosynthesis.</title>
        <authorList>
            <person name="Wang Y.-J."/>
            <person name="Tian T."/>
            <person name="Huang J.-P."/>
            <person name="Huang S.-X."/>
        </authorList>
    </citation>
    <scope>NUCLEOTIDE SEQUENCE [LARGE SCALE GENOMIC DNA]</scope>
    <source>
        <strain evidence="10">KIB-2018</strain>
        <tissue evidence="10">Leaf</tissue>
    </source>
</reference>
<dbReference type="EMBL" id="JAIWQS010000010">
    <property type="protein sequence ID" value="KAJ8752376.1"/>
    <property type="molecule type" value="Genomic_DNA"/>
</dbReference>
<evidence type="ECO:0000256" key="7">
    <source>
        <dbReference type="ARBA" id="ARBA00023242"/>
    </source>
</evidence>
<dbReference type="PANTHER" id="PTHR22930:SF281">
    <property type="entry name" value="NUCLEASE"/>
    <property type="match status" value="1"/>
</dbReference>
<comment type="similarity">
    <text evidence="3">Belongs to the HARBI1 family.</text>
</comment>
<evidence type="ECO:0000256" key="3">
    <source>
        <dbReference type="ARBA" id="ARBA00006958"/>
    </source>
</evidence>
<gene>
    <name evidence="10" type="ORF">K2173_004012</name>
</gene>
<keyword evidence="6" id="KW-0378">Hydrolase</keyword>
<evidence type="ECO:0000256" key="4">
    <source>
        <dbReference type="ARBA" id="ARBA00022722"/>
    </source>
</evidence>
<keyword evidence="8" id="KW-0812">Transmembrane</keyword>
<dbReference type="Proteomes" id="UP001159364">
    <property type="component" value="Linkage Group LG10"/>
</dbReference>
<dbReference type="GO" id="GO:0004518">
    <property type="term" value="F:nuclease activity"/>
    <property type="evidence" value="ECO:0007669"/>
    <property type="project" value="UniProtKB-KW"/>
</dbReference>
<comment type="cofactor">
    <cofactor evidence="1">
        <name>a divalent metal cation</name>
        <dbReference type="ChEBI" id="CHEBI:60240"/>
    </cofactor>
</comment>
<evidence type="ECO:0000313" key="11">
    <source>
        <dbReference type="Proteomes" id="UP001159364"/>
    </source>
</evidence>
<protein>
    <recommendedName>
        <fullName evidence="9">DDE Tnp4 domain-containing protein</fullName>
    </recommendedName>
</protein>
<name>A0AAV8SJB9_9ROSI</name>
<sequence>MRRKTSIERNQCISTFSLLHMFLLYTYNLNFVYVLVGWEGSAADSRVLHDAVRNYYLVDTGYTNGPGFLAPFRGTRYHIQEWARDGRAPRNAEELFNKRHASARNVIERAFGLLKKRWKILRNPSFYPASTHVLIIIACCLLHNFIRLHMSSDPAEFADMEPEEMPIGEDVPLPEFFDRVETNNEWTQWRAELANNMFDEWRSHH</sequence>
<dbReference type="PANTHER" id="PTHR22930">
    <property type="match status" value="1"/>
</dbReference>
<comment type="caution">
    <text evidence="10">The sequence shown here is derived from an EMBL/GenBank/DDBJ whole genome shotgun (WGS) entry which is preliminary data.</text>
</comment>
<keyword evidence="8" id="KW-0472">Membrane</keyword>
<evidence type="ECO:0000256" key="5">
    <source>
        <dbReference type="ARBA" id="ARBA00022723"/>
    </source>
</evidence>
<dbReference type="GO" id="GO:0016787">
    <property type="term" value="F:hydrolase activity"/>
    <property type="evidence" value="ECO:0007669"/>
    <property type="project" value="UniProtKB-KW"/>
</dbReference>
<feature type="transmembrane region" description="Helical" evidence="8">
    <location>
        <begin position="126"/>
        <end position="146"/>
    </location>
</feature>
<dbReference type="GO" id="GO:0046872">
    <property type="term" value="F:metal ion binding"/>
    <property type="evidence" value="ECO:0007669"/>
    <property type="project" value="UniProtKB-KW"/>
</dbReference>
<evidence type="ECO:0000256" key="6">
    <source>
        <dbReference type="ARBA" id="ARBA00022801"/>
    </source>
</evidence>
<evidence type="ECO:0000313" key="10">
    <source>
        <dbReference type="EMBL" id="KAJ8752376.1"/>
    </source>
</evidence>
<dbReference type="InterPro" id="IPR027806">
    <property type="entry name" value="HARBI1_dom"/>
</dbReference>
<feature type="transmembrane region" description="Helical" evidence="8">
    <location>
        <begin position="12"/>
        <end position="36"/>
    </location>
</feature>
<proteinExistence type="inferred from homology"/>
<evidence type="ECO:0000256" key="1">
    <source>
        <dbReference type="ARBA" id="ARBA00001968"/>
    </source>
</evidence>
<comment type="subcellular location">
    <subcellularLocation>
        <location evidence="2">Nucleus</location>
    </subcellularLocation>
</comment>
<dbReference type="InterPro" id="IPR045249">
    <property type="entry name" value="HARBI1-like"/>
</dbReference>
<feature type="domain" description="DDE Tnp4" evidence="9">
    <location>
        <begin position="20"/>
        <end position="144"/>
    </location>
</feature>
<dbReference type="AlphaFoldDB" id="A0AAV8SJB9"/>
<organism evidence="10 11">
    <name type="scientific">Erythroxylum novogranatense</name>
    <dbReference type="NCBI Taxonomy" id="1862640"/>
    <lineage>
        <taxon>Eukaryota</taxon>
        <taxon>Viridiplantae</taxon>
        <taxon>Streptophyta</taxon>
        <taxon>Embryophyta</taxon>
        <taxon>Tracheophyta</taxon>
        <taxon>Spermatophyta</taxon>
        <taxon>Magnoliopsida</taxon>
        <taxon>eudicotyledons</taxon>
        <taxon>Gunneridae</taxon>
        <taxon>Pentapetalae</taxon>
        <taxon>rosids</taxon>
        <taxon>fabids</taxon>
        <taxon>Malpighiales</taxon>
        <taxon>Erythroxylaceae</taxon>
        <taxon>Erythroxylum</taxon>
    </lineage>
</organism>
<evidence type="ECO:0000256" key="8">
    <source>
        <dbReference type="SAM" id="Phobius"/>
    </source>
</evidence>
<keyword evidence="4" id="KW-0540">Nuclease</keyword>
<keyword evidence="8" id="KW-1133">Transmembrane helix</keyword>
<keyword evidence="11" id="KW-1185">Reference proteome</keyword>